<dbReference type="Gene3D" id="3.40.50.620">
    <property type="entry name" value="HUPs"/>
    <property type="match status" value="1"/>
</dbReference>
<dbReference type="SUPFAM" id="SSF52402">
    <property type="entry name" value="Adenine nucleotide alpha hydrolases-like"/>
    <property type="match status" value="1"/>
</dbReference>
<dbReference type="EMBL" id="CP017078">
    <property type="protein sequence ID" value="AOR81107.1"/>
    <property type="molecule type" value="Genomic_DNA"/>
</dbReference>
<evidence type="ECO:0008006" key="3">
    <source>
        <dbReference type="Google" id="ProtNLM"/>
    </source>
</evidence>
<sequence>MMFSKNCAESGNVGGRVPDYLLPPRAPNVLAYGVGVDSTALLVELEARGEKPDLVITADTGVEKPATYEYLDVIRPWMAARGIPFEIVRYQPRRFKHWPPYYSLLEMALTNATLPSKSLGGSSCSLKYKKSPQDAFLKTWQPAVDAWARDQKVTRLIGFDAGKRDTLRYTHAVKIDDPLYDYRYPLREWGMDREACERRIAAAGLPVPPKSSCWFCIGMTPPEVRDLPVWCLRLIVLVEARAAPRLHTVEGLWRKSTRARPGRMTDFIRHERLLPAEDIDQIISEAPLDLIRFQDVAASIPVNERPTMRSWIERFNAAVPASQRPRLAA</sequence>
<protein>
    <recommendedName>
        <fullName evidence="3">Phosphoadenosine phosphosulphate reductase domain-containing protein</fullName>
    </recommendedName>
</protein>
<name>A0A1D8AG67_9SPHN</name>
<accession>A0A1D8AG67</accession>
<gene>
    <name evidence="1" type="ORF">BES08_29945</name>
</gene>
<dbReference type="AlphaFoldDB" id="A0A1D8AG67"/>
<dbReference type="KEGG" id="nre:BES08_29945"/>
<keyword evidence="1" id="KW-0614">Plasmid</keyword>
<evidence type="ECO:0000313" key="1">
    <source>
        <dbReference type="EMBL" id="AOR81107.1"/>
    </source>
</evidence>
<dbReference type="InterPro" id="IPR014729">
    <property type="entry name" value="Rossmann-like_a/b/a_fold"/>
</dbReference>
<reference evidence="2" key="1">
    <citation type="journal article" date="2017" name="J. Biotechnol.">
        <title>Complete genome sequence of Novosphingobium resinovorum SA1, a versatile xenobiotic-degrading bacterium capable of utilizing sulfanilic acid.</title>
        <authorList>
            <person name="Hegedus B."/>
            <person name="Kos P.B."/>
            <person name="Balint B."/>
            <person name="Maroti G."/>
            <person name="Gan H.M."/>
            <person name="Perei K."/>
            <person name="Rakhely G."/>
        </authorList>
    </citation>
    <scope>NUCLEOTIDE SEQUENCE [LARGE SCALE GENOMIC DNA]</scope>
    <source>
        <strain evidence="2">SA1</strain>
    </source>
</reference>
<proteinExistence type="predicted"/>
<keyword evidence="2" id="KW-1185">Reference proteome</keyword>
<dbReference type="OrthoDB" id="7260048at2"/>
<dbReference type="RefSeq" id="WP_008832690.1">
    <property type="nucleotide sequence ID" value="NZ_CP017078.1"/>
</dbReference>
<geneLocation type="plasmid" evidence="1 2">
    <name>pSA3</name>
</geneLocation>
<dbReference type="Proteomes" id="UP000094626">
    <property type="component" value="Plasmid pSA3"/>
</dbReference>
<evidence type="ECO:0000313" key="2">
    <source>
        <dbReference type="Proteomes" id="UP000094626"/>
    </source>
</evidence>
<organism evidence="1 2">
    <name type="scientific">Novosphingobium resinovorum</name>
    <dbReference type="NCBI Taxonomy" id="158500"/>
    <lineage>
        <taxon>Bacteria</taxon>
        <taxon>Pseudomonadati</taxon>
        <taxon>Pseudomonadota</taxon>
        <taxon>Alphaproteobacteria</taxon>
        <taxon>Sphingomonadales</taxon>
        <taxon>Sphingomonadaceae</taxon>
        <taxon>Novosphingobium</taxon>
    </lineage>
</organism>